<evidence type="ECO:0000313" key="3">
    <source>
        <dbReference type="Proteomes" id="UP000762676"/>
    </source>
</evidence>
<evidence type="ECO:0000256" key="1">
    <source>
        <dbReference type="SAM" id="MobiDB-lite"/>
    </source>
</evidence>
<dbReference type="AlphaFoldDB" id="A0AAV4H443"/>
<reference evidence="2 3" key="1">
    <citation type="journal article" date="2021" name="Elife">
        <title>Chloroplast acquisition without the gene transfer in kleptoplastic sea slugs, Plakobranchus ocellatus.</title>
        <authorList>
            <person name="Maeda T."/>
            <person name="Takahashi S."/>
            <person name="Yoshida T."/>
            <person name="Shimamura S."/>
            <person name="Takaki Y."/>
            <person name="Nagai Y."/>
            <person name="Toyoda A."/>
            <person name="Suzuki Y."/>
            <person name="Arimoto A."/>
            <person name="Ishii H."/>
            <person name="Satoh N."/>
            <person name="Nishiyama T."/>
            <person name="Hasebe M."/>
            <person name="Maruyama T."/>
            <person name="Minagawa J."/>
            <person name="Obokata J."/>
            <person name="Shigenobu S."/>
        </authorList>
    </citation>
    <scope>NUCLEOTIDE SEQUENCE [LARGE SCALE GENOMIC DNA]</scope>
</reference>
<name>A0AAV4H443_9GAST</name>
<organism evidence="2 3">
    <name type="scientific">Elysia marginata</name>
    <dbReference type="NCBI Taxonomy" id="1093978"/>
    <lineage>
        <taxon>Eukaryota</taxon>
        <taxon>Metazoa</taxon>
        <taxon>Spiralia</taxon>
        <taxon>Lophotrochozoa</taxon>
        <taxon>Mollusca</taxon>
        <taxon>Gastropoda</taxon>
        <taxon>Heterobranchia</taxon>
        <taxon>Euthyneura</taxon>
        <taxon>Panpulmonata</taxon>
        <taxon>Sacoglossa</taxon>
        <taxon>Placobranchoidea</taxon>
        <taxon>Plakobranchidae</taxon>
        <taxon>Elysia</taxon>
    </lineage>
</organism>
<feature type="region of interest" description="Disordered" evidence="1">
    <location>
        <begin position="80"/>
        <end position="119"/>
    </location>
</feature>
<accession>A0AAV4H443</accession>
<protein>
    <submittedName>
        <fullName evidence="2">Uncharacterized protein</fullName>
    </submittedName>
</protein>
<comment type="caution">
    <text evidence="2">The sequence shown here is derived from an EMBL/GenBank/DDBJ whole genome shotgun (WGS) entry which is preliminary data.</text>
</comment>
<sequence length="119" mass="12658">MLYATLAYRYINGNVLLLSMVVSGDCLKGIFTSPIPLQRCSQGLGPNDILRAATQRLAGIPLVSAGHIILTPTQPVGARTVLGCDSNPRPLGHGSKPLPTELSRPLSLETHQTRDTGTK</sequence>
<dbReference type="EMBL" id="BMAT01001812">
    <property type="protein sequence ID" value="GFR92963.1"/>
    <property type="molecule type" value="Genomic_DNA"/>
</dbReference>
<dbReference type="Proteomes" id="UP000762676">
    <property type="component" value="Unassembled WGS sequence"/>
</dbReference>
<evidence type="ECO:0000313" key="2">
    <source>
        <dbReference type="EMBL" id="GFR92963.1"/>
    </source>
</evidence>
<proteinExistence type="predicted"/>
<gene>
    <name evidence="2" type="ORF">ElyMa_000880700</name>
</gene>
<keyword evidence="3" id="KW-1185">Reference proteome</keyword>